<dbReference type="InterPro" id="IPR042183">
    <property type="entry name" value="MmgE/PrpD_sf_1"/>
</dbReference>
<comment type="caution">
    <text evidence="10">The sequence shown here is derived from an EMBL/GenBank/DDBJ whole genome shotgun (WGS) entry which is preliminary data.</text>
</comment>
<evidence type="ECO:0000259" key="8">
    <source>
        <dbReference type="Pfam" id="PF03972"/>
    </source>
</evidence>
<evidence type="ECO:0000256" key="5">
    <source>
        <dbReference type="ARBA" id="ARBA00017240"/>
    </source>
</evidence>
<dbReference type="InterPro" id="IPR012705">
    <property type="entry name" value="2Me_IsoCit_deHydtase_PrpD"/>
</dbReference>
<comment type="pathway">
    <text evidence="2">Organic acid metabolism; propanoate degradation.</text>
</comment>
<dbReference type="InterPro" id="IPR036148">
    <property type="entry name" value="MmgE/PrpD_sf"/>
</dbReference>
<dbReference type="Gene3D" id="1.10.4100.10">
    <property type="entry name" value="2-methylcitrate dehydratase PrpD"/>
    <property type="match status" value="1"/>
</dbReference>
<dbReference type="Pfam" id="PF19305">
    <property type="entry name" value="MmgE_PrpD_C"/>
    <property type="match status" value="1"/>
</dbReference>
<dbReference type="NCBIfam" id="TIGR02330">
    <property type="entry name" value="prpD"/>
    <property type="match status" value="1"/>
</dbReference>
<evidence type="ECO:0000256" key="4">
    <source>
        <dbReference type="ARBA" id="ARBA00013124"/>
    </source>
</evidence>
<dbReference type="InterPro" id="IPR005656">
    <property type="entry name" value="MmgE_PrpD"/>
</dbReference>
<feature type="domain" description="MmgE/PrpD N-terminal" evidence="8">
    <location>
        <begin position="20"/>
        <end position="268"/>
    </location>
</feature>
<dbReference type="PANTHER" id="PTHR16943:SF8">
    <property type="entry name" value="2-METHYLCITRATE DEHYDRATASE"/>
    <property type="match status" value="1"/>
</dbReference>
<dbReference type="Proteomes" id="UP001566331">
    <property type="component" value="Unassembled WGS sequence"/>
</dbReference>
<dbReference type="InterPro" id="IPR045337">
    <property type="entry name" value="MmgE_PrpD_C"/>
</dbReference>
<dbReference type="Pfam" id="PF03972">
    <property type="entry name" value="MmgE_PrpD_N"/>
    <property type="match status" value="1"/>
</dbReference>
<dbReference type="EMBL" id="JBFWIC010000002">
    <property type="protein sequence ID" value="MEZ0473479.1"/>
    <property type="molecule type" value="Genomic_DNA"/>
</dbReference>
<evidence type="ECO:0000256" key="7">
    <source>
        <dbReference type="ARBA" id="ARBA00023239"/>
    </source>
</evidence>
<accession>A0ABV4HPY7</accession>
<keyword evidence="11" id="KW-1185">Reference proteome</keyword>
<proteinExistence type="inferred from homology"/>
<evidence type="ECO:0000313" key="11">
    <source>
        <dbReference type="Proteomes" id="UP001566331"/>
    </source>
</evidence>
<evidence type="ECO:0000313" key="10">
    <source>
        <dbReference type="EMBL" id="MEZ0473479.1"/>
    </source>
</evidence>
<name>A0ABV4HPY7_9GAMM</name>
<evidence type="ECO:0000256" key="1">
    <source>
        <dbReference type="ARBA" id="ARBA00000096"/>
    </source>
</evidence>
<comment type="catalytic activity">
    <reaction evidence="1">
        <text>(2S,3S)-2-methylcitrate = 2-methyl-cis-aconitate + H2O</text>
        <dbReference type="Rhea" id="RHEA:17725"/>
        <dbReference type="ChEBI" id="CHEBI:15377"/>
        <dbReference type="ChEBI" id="CHEBI:57872"/>
        <dbReference type="ChEBI" id="CHEBI:58853"/>
        <dbReference type="EC" id="4.2.1.79"/>
    </reaction>
</comment>
<feature type="domain" description="MmgE/PrpD C-terminal" evidence="9">
    <location>
        <begin position="286"/>
        <end position="457"/>
    </location>
</feature>
<protein>
    <recommendedName>
        <fullName evidence="5">2-methylcitrate dehydratase</fullName>
        <ecNumber evidence="4">4.2.1.79</ecNumber>
    </recommendedName>
</protein>
<dbReference type="InterPro" id="IPR042188">
    <property type="entry name" value="MmgE/PrpD_sf_2"/>
</dbReference>
<dbReference type="RefSeq" id="WP_370562229.1">
    <property type="nucleotide sequence ID" value="NZ_JBFWIB010000001.1"/>
</dbReference>
<dbReference type="GO" id="GO:0003994">
    <property type="term" value="F:aconitate hydratase activity"/>
    <property type="evidence" value="ECO:0007669"/>
    <property type="project" value="UniProtKB-EC"/>
</dbReference>
<evidence type="ECO:0000259" key="9">
    <source>
        <dbReference type="Pfam" id="PF19305"/>
    </source>
</evidence>
<dbReference type="GO" id="GO:0047547">
    <property type="term" value="F:2-methylcitrate dehydratase activity"/>
    <property type="evidence" value="ECO:0007669"/>
    <property type="project" value="UniProtKB-EC"/>
</dbReference>
<dbReference type="EC" id="4.2.1.79" evidence="4"/>
<dbReference type="Gene3D" id="3.30.1330.120">
    <property type="entry name" value="2-methylcitrate dehydratase PrpD"/>
    <property type="match status" value="1"/>
</dbReference>
<dbReference type="PANTHER" id="PTHR16943">
    <property type="entry name" value="2-METHYLCITRATE DEHYDRATASE-RELATED"/>
    <property type="match status" value="1"/>
</dbReference>
<evidence type="ECO:0000256" key="3">
    <source>
        <dbReference type="ARBA" id="ARBA00006174"/>
    </source>
</evidence>
<evidence type="ECO:0000256" key="6">
    <source>
        <dbReference type="ARBA" id="ARBA00022532"/>
    </source>
</evidence>
<evidence type="ECO:0000256" key="2">
    <source>
        <dbReference type="ARBA" id="ARBA00005026"/>
    </source>
</evidence>
<dbReference type="SUPFAM" id="SSF103378">
    <property type="entry name" value="2-methylcitrate dehydratase PrpD"/>
    <property type="match status" value="1"/>
</dbReference>
<sequence>MSHADIRSATRPSPDQPMVDIADYVIDTRIESQEAYDTARYMLLDSLACAMLAMKFPDCVKHLGPLVPGGEIAGGARVPGTKFELDPAQAAFNIGTLVRWLDFNDTWLAAEWGHPSDNLGAILAVADWLARKEGKAITVRDVLGWAIKAHEIQGVYALQNSFNRVGLDHVILVRLASTAVSTAMLGGGKEEIVNAVSHSWIDNGVLRTYRHAPNTGPRKSWAAGDACRRAVTHAINAAHKRVVGYPSALSAKTWGFYDIAFQGREFQFERPFGSYVMENVLFKISYPAEFHAQTAVECAMTLHGQVGGRIDQIEKIVIETQEAGMRIIDKTGPLANYADRDHCIQYMVAVPLIFGRLAAADYSDDIAADPRIDALRDVMEVRENPRFTRDYFDPDRRYIGNSVQVFFKDGSSTDLVSIDYPIGHRKRRAEGIPVLMAKCAAALRAHLPADQVDRLLALAADPAALDALPVADFLGLYRG</sequence>
<dbReference type="NCBIfam" id="NF006943">
    <property type="entry name" value="PRK09425.1"/>
    <property type="match status" value="1"/>
</dbReference>
<comment type="similarity">
    <text evidence="3">Belongs to the PrpD family.</text>
</comment>
<gene>
    <name evidence="10" type="ORF">AB6713_02475</name>
</gene>
<reference evidence="10 11" key="1">
    <citation type="submission" date="2024-07" db="EMBL/GenBank/DDBJ databases">
        <title>Luteimonas salilacus sp. nov., isolated from the shore soil of Salt Lake in Tibet of China.</title>
        <authorList>
            <person name="Zhang X."/>
            <person name="Li A."/>
        </authorList>
    </citation>
    <scope>NUCLEOTIDE SEQUENCE [LARGE SCALE GENOMIC DNA]</scope>
    <source>
        <strain evidence="10 11">B3-2-R+30</strain>
    </source>
</reference>
<dbReference type="InterPro" id="IPR045336">
    <property type="entry name" value="MmgE_PrpD_N"/>
</dbReference>
<organism evidence="10 11">
    <name type="scientific">Luteimonas salinilitoris</name>
    <dbReference type="NCBI Taxonomy" id="3237697"/>
    <lineage>
        <taxon>Bacteria</taxon>
        <taxon>Pseudomonadati</taxon>
        <taxon>Pseudomonadota</taxon>
        <taxon>Gammaproteobacteria</taxon>
        <taxon>Lysobacterales</taxon>
        <taxon>Lysobacteraceae</taxon>
        <taxon>Luteimonas</taxon>
    </lineage>
</organism>
<keyword evidence="6" id="KW-0816">Tricarboxylic acid cycle</keyword>
<keyword evidence="7 10" id="KW-0456">Lyase</keyword>